<evidence type="ECO:0000313" key="2">
    <source>
        <dbReference type="EMBL" id="KAK3177234.1"/>
    </source>
</evidence>
<proteinExistence type="predicted"/>
<keyword evidence="3" id="KW-1185">Reference proteome</keyword>
<sequence length="194" mass="22332">MAFEFLSLPPEMRIEIYRYVFVSKRHGIRAIRPQRLDLERYSQYRLIEPWERKRTSPSGSTSRNGKAEAKYDDPAVGVEQTPCFRAFPFKVTLLRTCRLIYAEAVPILYAENVFNYSCGDCSTLETPSPISDDDEYPKVGFSDQNLDKVKYLEIEAAQDYFLSRMTSKAIAEAISYFTARGCSLQTFRVVICPD</sequence>
<comment type="caution">
    <text evidence="2">The sequence shown here is derived from an EMBL/GenBank/DDBJ whole genome shotgun (WGS) entry which is preliminary data.</text>
</comment>
<dbReference type="Pfam" id="PF24864">
    <property type="entry name" value="DUF7730"/>
    <property type="match status" value="1"/>
</dbReference>
<dbReference type="EMBL" id="JASNWA010000004">
    <property type="protein sequence ID" value="KAK3177234.1"/>
    <property type="molecule type" value="Genomic_DNA"/>
</dbReference>
<dbReference type="InterPro" id="IPR056632">
    <property type="entry name" value="DUF7730"/>
</dbReference>
<name>A0AAD9ZIA6_9LECA</name>
<dbReference type="Proteomes" id="UP001276659">
    <property type="component" value="Unassembled WGS sequence"/>
</dbReference>
<evidence type="ECO:0000259" key="1">
    <source>
        <dbReference type="Pfam" id="PF24864"/>
    </source>
</evidence>
<dbReference type="AlphaFoldDB" id="A0AAD9ZIA6"/>
<organism evidence="2 3">
    <name type="scientific">Lepraria neglecta</name>
    <dbReference type="NCBI Taxonomy" id="209136"/>
    <lineage>
        <taxon>Eukaryota</taxon>
        <taxon>Fungi</taxon>
        <taxon>Dikarya</taxon>
        <taxon>Ascomycota</taxon>
        <taxon>Pezizomycotina</taxon>
        <taxon>Lecanoromycetes</taxon>
        <taxon>OSLEUM clade</taxon>
        <taxon>Lecanoromycetidae</taxon>
        <taxon>Lecanorales</taxon>
        <taxon>Lecanorineae</taxon>
        <taxon>Stereocaulaceae</taxon>
        <taxon>Lepraria</taxon>
    </lineage>
</organism>
<accession>A0AAD9ZIA6</accession>
<dbReference type="PANTHER" id="PTHR38790">
    <property type="entry name" value="2EXR DOMAIN-CONTAINING PROTEIN-RELATED"/>
    <property type="match status" value="1"/>
</dbReference>
<protein>
    <recommendedName>
        <fullName evidence="1">DUF7730 domain-containing protein</fullName>
    </recommendedName>
</protein>
<reference evidence="2" key="1">
    <citation type="submission" date="2022-11" db="EMBL/GenBank/DDBJ databases">
        <title>Chromosomal genome sequence assembly and mating type (MAT) locus characterization of the leprose asexual lichenized fungus Lepraria neglecta (Nyl.) Erichsen.</title>
        <authorList>
            <person name="Allen J.L."/>
            <person name="Pfeffer B."/>
        </authorList>
    </citation>
    <scope>NUCLEOTIDE SEQUENCE</scope>
    <source>
        <strain evidence="2">Allen 5258</strain>
    </source>
</reference>
<evidence type="ECO:0000313" key="3">
    <source>
        <dbReference type="Proteomes" id="UP001276659"/>
    </source>
</evidence>
<feature type="domain" description="DUF7730" evidence="1">
    <location>
        <begin position="5"/>
        <end position="117"/>
    </location>
</feature>
<gene>
    <name evidence="2" type="ORF">OEA41_008563</name>
</gene>